<evidence type="ECO:0000313" key="2">
    <source>
        <dbReference type="EMBL" id="AEW93396.1"/>
    </source>
</evidence>
<dbReference type="HOGENOM" id="CLU_090638_1_0_11"/>
<dbReference type="STRING" id="1003195.SCATT_10250"/>
<protein>
    <recommendedName>
        <fullName evidence="4">Alkaline shock response membrane anchor protein AmaP</fullName>
    </recommendedName>
</protein>
<keyword evidence="1" id="KW-1133">Transmembrane helix</keyword>
<gene>
    <name evidence="2" type="ordered locus">SCATT_10250</name>
</gene>
<evidence type="ECO:0000313" key="3">
    <source>
        <dbReference type="Proteomes" id="UP000007842"/>
    </source>
</evidence>
<sequence>MRATPGETRAANRALLALTGAVLFAVGAAVLLIGFDLPRTWGLTLPSWWWPYHSGTDVLLPAGARVRYRGEPWWWPAVFSGLSVLALAALWWLLAQFGRQRVARVRVARGGAGEVRLRGRALEEALAADIAALPGVARARAVLTGRRAAPRARVWVVLRPDAEPAAVLAALAGEPLERARTATGLMLRTEVRMTGRRHRARRVA</sequence>
<feature type="transmembrane region" description="Helical" evidence="1">
    <location>
        <begin position="12"/>
        <end position="35"/>
    </location>
</feature>
<keyword evidence="1" id="KW-0472">Membrane</keyword>
<dbReference type="RefSeq" id="WP_014141790.1">
    <property type="nucleotide sequence ID" value="NC_016111.1"/>
</dbReference>
<feature type="transmembrane region" description="Helical" evidence="1">
    <location>
        <begin position="73"/>
        <end position="94"/>
    </location>
</feature>
<dbReference type="KEGG" id="sct:SCAT_1032"/>
<reference evidence="3" key="1">
    <citation type="submission" date="2011-12" db="EMBL/GenBank/DDBJ databases">
        <title>Complete genome sequence of Streptomyces cattleya strain DSM 46488.</title>
        <authorList>
            <person name="Ou H.-Y."/>
            <person name="Li P."/>
            <person name="Zhao C."/>
            <person name="O'Hagan D."/>
            <person name="Deng Z."/>
        </authorList>
    </citation>
    <scope>NUCLEOTIDE SEQUENCE [LARGE SCALE GENOMIC DNA]</scope>
    <source>
        <strain evidence="3">ATCC 35852 / DSM 46488 / JCM 4925 / NBRC 14057 / NRRL 8057</strain>
    </source>
</reference>
<dbReference type="eggNOG" id="ENOG5033UTY">
    <property type="taxonomic scope" value="Bacteria"/>
</dbReference>
<dbReference type="AlphaFoldDB" id="F8JXS9"/>
<name>F8JXS9_STREN</name>
<dbReference type="PATRIC" id="fig|1003195.11.peg.2612"/>
<organism evidence="2 3">
    <name type="scientific">Streptantibioticus cattleyicolor (strain ATCC 35852 / DSM 46488 / JCM 4925 / NBRC 14057 / NRRL 8057)</name>
    <name type="common">Streptomyces cattleya</name>
    <dbReference type="NCBI Taxonomy" id="1003195"/>
    <lineage>
        <taxon>Bacteria</taxon>
        <taxon>Bacillati</taxon>
        <taxon>Actinomycetota</taxon>
        <taxon>Actinomycetes</taxon>
        <taxon>Kitasatosporales</taxon>
        <taxon>Streptomycetaceae</taxon>
        <taxon>Streptantibioticus</taxon>
    </lineage>
</organism>
<accession>G8WNS3</accession>
<keyword evidence="1" id="KW-0812">Transmembrane</keyword>
<proteinExistence type="predicted"/>
<evidence type="ECO:0000256" key="1">
    <source>
        <dbReference type="SAM" id="Phobius"/>
    </source>
</evidence>
<dbReference type="EMBL" id="CP003219">
    <property type="protein sequence ID" value="AEW93396.1"/>
    <property type="molecule type" value="Genomic_DNA"/>
</dbReference>
<dbReference type="OrthoDB" id="4350374at2"/>
<dbReference type="KEGG" id="scy:SCATT_10250"/>
<dbReference type="Proteomes" id="UP000007842">
    <property type="component" value="Chromosome"/>
</dbReference>
<keyword evidence="3" id="KW-1185">Reference proteome</keyword>
<accession>F8JXS9</accession>
<evidence type="ECO:0008006" key="4">
    <source>
        <dbReference type="Google" id="ProtNLM"/>
    </source>
</evidence>